<name>A0A1G7CUD5_9FLAO</name>
<gene>
    <name evidence="1" type="ORF">SAMN05421544_10910</name>
</gene>
<dbReference type="Proteomes" id="UP000198517">
    <property type="component" value="Unassembled WGS sequence"/>
</dbReference>
<dbReference type="AlphaFoldDB" id="A0A1G7CUD5"/>
<reference evidence="1 2" key="1">
    <citation type="submission" date="2016-10" db="EMBL/GenBank/DDBJ databases">
        <authorList>
            <person name="de Groot N.N."/>
        </authorList>
    </citation>
    <scope>NUCLEOTIDE SEQUENCE [LARGE SCALE GENOMIC DNA]</scope>
    <source>
        <strain evidence="1 2">DSM 24015</strain>
    </source>
</reference>
<accession>A0A1G7CUD5</accession>
<evidence type="ECO:0000313" key="2">
    <source>
        <dbReference type="Proteomes" id="UP000198517"/>
    </source>
</evidence>
<evidence type="ECO:0000313" key="1">
    <source>
        <dbReference type="EMBL" id="SDE42370.1"/>
    </source>
</evidence>
<keyword evidence="2" id="KW-1185">Reference proteome</keyword>
<proteinExistence type="predicted"/>
<dbReference type="EMBL" id="FNAS01000009">
    <property type="protein sequence ID" value="SDE42370.1"/>
    <property type="molecule type" value="Genomic_DNA"/>
</dbReference>
<protein>
    <submittedName>
        <fullName evidence="1">Uncharacterized protein</fullName>
    </submittedName>
</protein>
<dbReference type="RefSeq" id="WP_092736582.1">
    <property type="nucleotide sequence ID" value="NZ_FNAS01000009.1"/>
</dbReference>
<sequence length="93" mass="10994">MNSLFATADFPQAKAKFEAIPDTVKDQYEQNIEDGKRSSGKEEDFYRAFRELNDKIKFPAPKEYDKNGRPVYENPYSNNFSPAYYYVDLLYRK</sequence>
<dbReference type="STRING" id="1071918.SAMN05421544_10910"/>
<organism evidence="1 2">
    <name type="scientific">Riemerella columbipharyngis</name>
    <dbReference type="NCBI Taxonomy" id="1071918"/>
    <lineage>
        <taxon>Bacteria</taxon>
        <taxon>Pseudomonadati</taxon>
        <taxon>Bacteroidota</taxon>
        <taxon>Flavobacteriia</taxon>
        <taxon>Flavobacteriales</taxon>
        <taxon>Weeksellaceae</taxon>
        <taxon>Riemerella</taxon>
    </lineage>
</organism>